<dbReference type="Proteomes" id="UP000219922">
    <property type="component" value="Unassembled WGS sequence"/>
</dbReference>
<keyword evidence="1" id="KW-0812">Transmembrane</keyword>
<accession>A0A9X6SS04</accession>
<feature type="transmembrane region" description="Helical" evidence="1">
    <location>
        <begin position="82"/>
        <end position="99"/>
    </location>
</feature>
<keyword evidence="1" id="KW-0472">Membrane</keyword>
<proteinExistence type="predicted"/>
<name>A0A9X6SS04_BACCE</name>
<organism evidence="2 3">
    <name type="scientific">Bacillus cereus</name>
    <dbReference type="NCBI Taxonomy" id="1396"/>
    <lineage>
        <taxon>Bacteria</taxon>
        <taxon>Bacillati</taxon>
        <taxon>Bacillota</taxon>
        <taxon>Bacilli</taxon>
        <taxon>Bacillales</taxon>
        <taxon>Bacillaceae</taxon>
        <taxon>Bacillus</taxon>
        <taxon>Bacillus cereus group</taxon>
    </lineage>
</organism>
<gene>
    <name evidence="2" type="ORF">CON36_35480</name>
</gene>
<evidence type="ECO:0000256" key="1">
    <source>
        <dbReference type="SAM" id="Phobius"/>
    </source>
</evidence>
<keyword evidence="1" id="KW-1133">Transmembrane helix</keyword>
<dbReference type="RefSeq" id="WP_098007287.1">
    <property type="nucleotide sequence ID" value="NZ_NVMX01000255.1"/>
</dbReference>
<evidence type="ECO:0000313" key="2">
    <source>
        <dbReference type="EMBL" id="PDZ94123.1"/>
    </source>
</evidence>
<dbReference type="AlphaFoldDB" id="A0A9X6SS04"/>
<feature type="transmembrane region" description="Helical" evidence="1">
    <location>
        <begin position="59"/>
        <end position="76"/>
    </location>
</feature>
<sequence length="156" mass="18725">MQLKDKLFMKLCNVIGMKYVKRFVVYIGIREGVKGYFLESYRAIDLWHLRKRVNFNKKVHNIGLLAAIISCCFGFSTEWKIIWCFNIPLLLSQLYLVLLQKQHLIRIMQIAEAKRIQGNKRKTFEFEIGEWDMFFDLIEEEKKKKKKIKANKSMLR</sequence>
<dbReference type="EMBL" id="NVMX01000255">
    <property type="protein sequence ID" value="PDZ94123.1"/>
    <property type="molecule type" value="Genomic_DNA"/>
</dbReference>
<evidence type="ECO:0000313" key="3">
    <source>
        <dbReference type="Proteomes" id="UP000219922"/>
    </source>
</evidence>
<reference evidence="2 3" key="1">
    <citation type="submission" date="2017-09" db="EMBL/GenBank/DDBJ databases">
        <title>Large-scale bioinformatics analysis of Bacillus genomes uncovers conserved roles of natural products in bacterial physiology.</title>
        <authorList>
            <consortium name="Agbiome Team Llc"/>
            <person name="Bleich R.M."/>
            <person name="Grubbs K.J."/>
            <person name="Santa Maria K.C."/>
            <person name="Allen S.E."/>
            <person name="Farag S."/>
            <person name="Shank E.A."/>
            <person name="Bowers A."/>
        </authorList>
    </citation>
    <scope>NUCLEOTIDE SEQUENCE [LARGE SCALE GENOMIC DNA]</scope>
    <source>
        <strain evidence="2 3">AFS092789</strain>
    </source>
</reference>
<comment type="caution">
    <text evidence="2">The sequence shown here is derived from an EMBL/GenBank/DDBJ whole genome shotgun (WGS) entry which is preliminary data.</text>
</comment>
<protein>
    <submittedName>
        <fullName evidence="2">Uncharacterized protein</fullName>
    </submittedName>
</protein>